<dbReference type="PANTHER" id="PTHR42753:SF2">
    <property type="entry name" value="PROLINE--TRNA LIGASE"/>
    <property type="match status" value="1"/>
</dbReference>
<evidence type="ECO:0000256" key="2">
    <source>
        <dbReference type="ARBA" id="ARBA00019110"/>
    </source>
</evidence>
<dbReference type="InterPro" id="IPR006195">
    <property type="entry name" value="aa-tRNA-synth_II"/>
</dbReference>
<dbReference type="GO" id="GO:0004827">
    <property type="term" value="F:proline-tRNA ligase activity"/>
    <property type="evidence" value="ECO:0007669"/>
    <property type="project" value="UniProtKB-EC"/>
</dbReference>
<dbReference type="InterPro" id="IPR004154">
    <property type="entry name" value="Anticodon-bd"/>
</dbReference>
<dbReference type="PANTHER" id="PTHR42753">
    <property type="entry name" value="MITOCHONDRIAL RIBOSOME PROTEIN L39/PROLYL-TRNA LIGASE FAMILY MEMBER"/>
    <property type="match status" value="1"/>
</dbReference>
<dbReference type="GO" id="GO:0005829">
    <property type="term" value="C:cytosol"/>
    <property type="evidence" value="ECO:0007669"/>
    <property type="project" value="TreeGrafter"/>
</dbReference>
<dbReference type="GO" id="GO:0005524">
    <property type="term" value="F:ATP binding"/>
    <property type="evidence" value="ECO:0007669"/>
    <property type="project" value="UniProtKB-KW"/>
</dbReference>
<evidence type="ECO:0000259" key="10">
    <source>
        <dbReference type="PROSITE" id="PS50862"/>
    </source>
</evidence>
<dbReference type="InterPro" id="IPR050062">
    <property type="entry name" value="Pro-tRNA_synthetase"/>
</dbReference>
<gene>
    <name evidence="11" type="ORF">COX06_00560</name>
</gene>
<comment type="catalytic activity">
    <reaction evidence="9">
        <text>tRNA(Pro) + L-proline + ATP = L-prolyl-tRNA(Pro) + AMP + diphosphate</text>
        <dbReference type="Rhea" id="RHEA:14305"/>
        <dbReference type="Rhea" id="RHEA-COMP:9700"/>
        <dbReference type="Rhea" id="RHEA-COMP:9702"/>
        <dbReference type="ChEBI" id="CHEBI:30616"/>
        <dbReference type="ChEBI" id="CHEBI:33019"/>
        <dbReference type="ChEBI" id="CHEBI:60039"/>
        <dbReference type="ChEBI" id="CHEBI:78442"/>
        <dbReference type="ChEBI" id="CHEBI:78532"/>
        <dbReference type="ChEBI" id="CHEBI:456215"/>
        <dbReference type="EC" id="6.1.1.15"/>
    </reaction>
</comment>
<dbReference type="Pfam" id="PF00587">
    <property type="entry name" value="tRNA-synt_2b"/>
    <property type="match status" value="1"/>
</dbReference>
<dbReference type="AlphaFoldDB" id="A0A2H0BE60"/>
<dbReference type="PRINTS" id="PR01046">
    <property type="entry name" value="TRNASYNTHPRO"/>
</dbReference>
<accession>A0A2H0BE60</accession>
<evidence type="ECO:0000256" key="1">
    <source>
        <dbReference type="ARBA" id="ARBA00012831"/>
    </source>
</evidence>
<dbReference type="Gene3D" id="3.40.50.800">
    <property type="entry name" value="Anticodon-binding domain"/>
    <property type="match status" value="1"/>
</dbReference>
<keyword evidence="6" id="KW-0648">Protein biosynthesis</keyword>
<organism evidence="11 12">
    <name type="scientific">Candidatus Zambryskibacteria bacterium CG22_combo_CG10-13_8_21_14_all_42_17</name>
    <dbReference type="NCBI Taxonomy" id="1975118"/>
    <lineage>
        <taxon>Bacteria</taxon>
        <taxon>Candidatus Zambryskiibacteriota</taxon>
    </lineage>
</organism>
<dbReference type="SUPFAM" id="SSF55681">
    <property type="entry name" value="Class II aaRS and biotin synthetases"/>
    <property type="match status" value="1"/>
</dbReference>
<dbReference type="InterPro" id="IPR002314">
    <property type="entry name" value="aa-tRNA-synt_IIb"/>
</dbReference>
<evidence type="ECO:0000256" key="7">
    <source>
        <dbReference type="ARBA" id="ARBA00023146"/>
    </source>
</evidence>
<dbReference type="InterPro" id="IPR044140">
    <property type="entry name" value="ProRS_anticodon_short"/>
</dbReference>
<evidence type="ECO:0000256" key="4">
    <source>
        <dbReference type="ARBA" id="ARBA00022741"/>
    </source>
</evidence>
<evidence type="ECO:0000256" key="3">
    <source>
        <dbReference type="ARBA" id="ARBA00022598"/>
    </source>
</evidence>
<dbReference type="CDD" id="cd00861">
    <property type="entry name" value="ProRS_anticodon_short"/>
    <property type="match status" value="1"/>
</dbReference>
<evidence type="ECO:0000256" key="9">
    <source>
        <dbReference type="ARBA" id="ARBA00047671"/>
    </source>
</evidence>
<sequence>MRQSKLFTKTRREVPKDEEAKNAILLIRAGFIHKEMAGVYSFLPLGLSVIKKIKNIISEEMEALGSQEIIMSTLQNKNIWEKTDRWDDKKIDIWFKSAFQNGSEVGFGWSHEEPIVEMMKSHISSYQNLPVKVHQFQNKLRNEVRAKGGIMRCREFIMKDMYCFAMTEEDNMQFYNITKEAYLNVFRRVGLGEITFVTSASGGVFTDKFSHEFQTICETGEDIIYVHKDKILALNEEIFNEENLSKLGVEKSDFEMKKAAEVGNIFNFGTEKSEQLGLYVSDHNGDKKPVFLSSYGIGVTRLMGTVAEVFSDENGLSWPEEISPYDVHLLLLSDKAKDLADKAYNELTSLGIEVLYDDRNLRAGEKFADSDLIGISKRLIIGEKNLNSKIFELKIRSTGETKETTLAQLIDEFRK</sequence>
<keyword evidence="4" id="KW-0547">Nucleotide-binding</keyword>
<keyword evidence="5" id="KW-0067">ATP-binding</keyword>
<dbReference type="PROSITE" id="PS50862">
    <property type="entry name" value="AA_TRNA_LIGASE_II"/>
    <property type="match status" value="1"/>
</dbReference>
<dbReference type="InterPro" id="IPR036621">
    <property type="entry name" value="Anticodon-bd_dom_sf"/>
</dbReference>
<dbReference type="InterPro" id="IPR045864">
    <property type="entry name" value="aa-tRNA-synth_II/BPL/LPL"/>
</dbReference>
<dbReference type="EMBL" id="PCST01000007">
    <property type="protein sequence ID" value="PIP55946.1"/>
    <property type="molecule type" value="Genomic_DNA"/>
</dbReference>
<dbReference type="EC" id="6.1.1.15" evidence="1"/>
<evidence type="ECO:0000256" key="6">
    <source>
        <dbReference type="ARBA" id="ARBA00022917"/>
    </source>
</evidence>
<dbReference type="SUPFAM" id="SSF52954">
    <property type="entry name" value="Class II aaRS ABD-related"/>
    <property type="match status" value="1"/>
</dbReference>
<name>A0A2H0BE60_9BACT</name>
<evidence type="ECO:0000256" key="8">
    <source>
        <dbReference type="ARBA" id="ARBA00029731"/>
    </source>
</evidence>
<keyword evidence="7 11" id="KW-0030">Aminoacyl-tRNA synthetase</keyword>
<proteinExistence type="predicted"/>
<evidence type="ECO:0000256" key="5">
    <source>
        <dbReference type="ARBA" id="ARBA00022840"/>
    </source>
</evidence>
<evidence type="ECO:0000313" key="11">
    <source>
        <dbReference type="EMBL" id="PIP55946.1"/>
    </source>
</evidence>
<reference evidence="11 12" key="1">
    <citation type="submission" date="2017-09" db="EMBL/GenBank/DDBJ databases">
        <title>Depth-based differentiation of microbial function through sediment-hosted aquifers and enrichment of novel symbionts in the deep terrestrial subsurface.</title>
        <authorList>
            <person name="Probst A.J."/>
            <person name="Ladd B."/>
            <person name="Jarett J.K."/>
            <person name="Geller-Mcgrath D.E."/>
            <person name="Sieber C.M."/>
            <person name="Emerson J.B."/>
            <person name="Anantharaman K."/>
            <person name="Thomas B.C."/>
            <person name="Malmstrom R."/>
            <person name="Stieglmeier M."/>
            <person name="Klingl A."/>
            <person name="Woyke T."/>
            <person name="Ryan C.M."/>
            <person name="Banfield J.F."/>
        </authorList>
    </citation>
    <scope>NUCLEOTIDE SEQUENCE [LARGE SCALE GENOMIC DNA]</scope>
    <source>
        <strain evidence="11">CG22_combo_CG10-13_8_21_14_all_42_17</strain>
    </source>
</reference>
<feature type="domain" description="Aminoacyl-transfer RNA synthetases class-II family profile" evidence="10">
    <location>
        <begin position="38"/>
        <end position="319"/>
    </location>
</feature>
<dbReference type="Gene3D" id="3.30.930.10">
    <property type="entry name" value="Bira Bifunctional Protein, Domain 2"/>
    <property type="match status" value="1"/>
</dbReference>
<comment type="caution">
    <text evidence="11">The sequence shown here is derived from an EMBL/GenBank/DDBJ whole genome shotgun (WGS) entry which is preliminary data.</text>
</comment>
<dbReference type="Proteomes" id="UP000229794">
    <property type="component" value="Unassembled WGS sequence"/>
</dbReference>
<dbReference type="Pfam" id="PF03129">
    <property type="entry name" value="HGTP_anticodon"/>
    <property type="match status" value="1"/>
</dbReference>
<protein>
    <recommendedName>
        <fullName evidence="2">Proline--tRNA ligase</fullName>
        <ecNumber evidence="1">6.1.1.15</ecNumber>
    </recommendedName>
    <alternativeName>
        <fullName evidence="8">Prolyl-tRNA synthetase</fullName>
    </alternativeName>
</protein>
<dbReference type="InterPro" id="IPR002316">
    <property type="entry name" value="Pro-tRNA-ligase_IIa"/>
</dbReference>
<evidence type="ECO:0000313" key="12">
    <source>
        <dbReference type="Proteomes" id="UP000229794"/>
    </source>
</evidence>
<dbReference type="GO" id="GO:0006433">
    <property type="term" value="P:prolyl-tRNA aminoacylation"/>
    <property type="evidence" value="ECO:0007669"/>
    <property type="project" value="InterPro"/>
</dbReference>
<keyword evidence="3" id="KW-0436">Ligase</keyword>